<sequence>MDIGIYGFGSIGRLLAKYAIERGYNIVGVYDIDKSIIGKDIGELIGLSGKYGVEVSSDPLDLVNSDVVYHATSSYLDTVYPQLIELIDMGVDVISTCETLAYPYYRYPVLARKLDEYARLQGVSILGTGVNPGFVLDTLVITLSAVLTSIKRIVAIRSLDAGKRRASFRKKIGVGDRYENVREKLEKGVLTGHVGYAESIYLISEALGIELTNVIEKQEPVIADDKVSSHGIVIDKGFVKGIIGYGLGYVGDREVIRIELHAYVGAEDYEEIIVEGDYSIKWRSTGIPGDQGTVAVLLNLGERIGMYGPGLLLMTDLLPYRLFAKITV</sequence>
<dbReference type="Pfam" id="PF19328">
    <property type="entry name" value="DAP_DH_C"/>
    <property type="match status" value="1"/>
</dbReference>
<accession>A0A7C4H9C6</accession>
<dbReference type="SUPFAM" id="SSF51735">
    <property type="entry name" value="NAD(P)-binding Rossmann-fold domains"/>
    <property type="match status" value="1"/>
</dbReference>
<evidence type="ECO:0000313" key="3">
    <source>
        <dbReference type="EMBL" id="HGQ59687.1"/>
    </source>
</evidence>
<comment type="caution">
    <text evidence="2">The sequence shown here is derived from an EMBL/GenBank/DDBJ whole genome shotgun (WGS) entry which is preliminary data.</text>
</comment>
<dbReference type="AlphaFoldDB" id="A0A7C4H9C6"/>
<dbReference type="PROSITE" id="PS00065">
    <property type="entry name" value="D_2_HYDROXYACID_DH_1"/>
    <property type="match status" value="1"/>
</dbReference>
<reference evidence="2" key="1">
    <citation type="journal article" date="2020" name="mSystems">
        <title>Genome- and Community-Level Interaction Insights into Carbon Utilization and Element Cycling Functions of Hydrothermarchaeota in Hydrothermal Sediment.</title>
        <authorList>
            <person name="Zhou Z."/>
            <person name="Liu Y."/>
            <person name="Xu W."/>
            <person name="Pan J."/>
            <person name="Luo Z.H."/>
            <person name="Li M."/>
        </authorList>
    </citation>
    <scope>NUCLEOTIDE SEQUENCE [LARGE SCALE GENOMIC DNA]</scope>
    <source>
        <strain evidence="3">SpSt-638</strain>
        <strain evidence="2">SpSt-642</strain>
    </source>
</reference>
<dbReference type="EMBL" id="DTBJ01000029">
    <property type="protein sequence ID" value="HGM58706.1"/>
    <property type="molecule type" value="Genomic_DNA"/>
</dbReference>
<feature type="domain" description="2,4-diaminopentanoate dehydrogenase C-terminal" evidence="1">
    <location>
        <begin position="134"/>
        <end position="317"/>
    </location>
</feature>
<protein>
    <submittedName>
        <fullName evidence="2">Dihydrodipicolinate reductase</fullName>
    </submittedName>
</protein>
<dbReference type="CDD" id="cd24146">
    <property type="entry name" value="nat-AmDH_N_like"/>
    <property type="match status" value="1"/>
</dbReference>
<evidence type="ECO:0000259" key="1">
    <source>
        <dbReference type="Pfam" id="PF19328"/>
    </source>
</evidence>
<evidence type="ECO:0000313" key="2">
    <source>
        <dbReference type="EMBL" id="HGM58706.1"/>
    </source>
</evidence>
<name>A0A7C4H9C6_STAMA</name>
<organism evidence="2">
    <name type="scientific">Staphylothermus marinus</name>
    <dbReference type="NCBI Taxonomy" id="2280"/>
    <lineage>
        <taxon>Archaea</taxon>
        <taxon>Thermoproteota</taxon>
        <taxon>Thermoprotei</taxon>
        <taxon>Desulfurococcales</taxon>
        <taxon>Desulfurococcaceae</taxon>
        <taxon>Staphylothermus</taxon>
    </lineage>
</organism>
<dbReference type="InterPro" id="IPR045760">
    <property type="entry name" value="DAP_DH_C"/>
</dbReference>
<dbReference type="InterPro" id="IPR029752">
    <property type="entry name" value="D-isomer_DH_CS1"/>
</dbReference>
<gene>
    <name evidence="3" type="ORF">ENU09_03120</name>
    <name evidence="2" type="ORF">ENU14_03855</name>
</gene>
<proteinExistence type="predicted"/>
<dbReference type="InterPro" id="IPR036291">
    <property type="entry name" value="NAD(P)-bd_dom_sf"/>
</dbReference>
<dbReference type="Gene3D" id="3.40.50.720">
    <property type="entry name" value="NAD(P)-binding Rossmann-like Domain"/>
    <property type="match status" value="1"/>
</dbReference>
<dbReference type="EMBL" id="DTBE01000079">
    <property type="protein sequence ID" value="HGQ59687.1"/>
    <property type="molecule type" value="Genomic_DNA"/>
</dbReference>